<dbReference type="NCBIfam" id="TIGR04104">
    <property type="entry name" value="cxxc_20_cxxc"/>
    <property type="match status" value="1"/>
</dbReference>
<name>A0A3M8PB23_9BACL</name>
<evidence type="ECO:0000313" key="3">
    <source>
        <dbReference type="Proteomes" id="UP000275473"/>
    </source>
</evidence>
<protein>
    <recommendedName>
        <fullName evidence="4">Cxxc_20_cxxc protein</fullName>
    </recommendedName>
</protein>
<dbReference type="OrthoDB" id="2418141at2"/>
<gene>
    <name evidence="2" type="ORF">EEX84_00715</name>
</gene>
<proteinExistence type="predicted"/>
<evidence type="ECO:0000256" key="1">
    <source>
        <dbReference type="SAM" id="Phobius"/>
    </source>
</evidence>
<sequence length="99" mass="11672">MPTCNSCGRTWSWKEAMKSSFSLDPAMKCPKCGKRQHLTKKSRKRMIWFNWLVLIPLALNIFLDLSVFFVLFLMLVLFAVSISLMPFHMELTEEEEPLW</sequence>
<keyword evidence="1" id="KW-0472">Membrane</keyword>
<evidence type="ECO:0000313" key="2">
    <source>
        <dbReference type="EMBL" id="RNF40908.1"/>
    </source>
</evidence>
<keyword evidence="1" id="KW-0812">Transmembrane</keyword>
<feature type="transmembrane region" description="Helical" evidence="1">
    <location>
        <begin position="46"/>
        <end position="63"/>
    </location>
</feature>
<keyword evidence="3" id="KW-1185">Reference proteome</keyword>
<dbReference type="AlphaFoldDB" id="A0A3M8PB23"/>
<organism evidence="2 3">
    <name type="scientific">Planococcus salinus</name>
    <dbReference type="NCBI Taxonomy" id="1848460"/>
    <lineage>
        <taxon>Bacteria</taxon>
        <taxon>Bacillati</taxon>
        <taxon>Bacillota</taxon>
        <taxon>Bacilli</taxon>
        <taxon>Bacillales</taxon>
        <taxon>Caryophanaceae</taxon>
        <taxon>Planococcus</taxon>
    </lineage>
</organism>
<reference evidence="2 3" key="1">
    <citation type="journal article" date="2018" name="Int. J. Syst. Evol. Microbiol.">
        <title>Planococcus salinus sp. nov., a moderately halophilic bacterium isolated from a saline-alkali soil.</title>
        <authorList>
            <person name="Gan L."/>
        </authorList>
    </citation>
    <scope>NUCLEOTIDE SEQUENCE [LARGE SCALE GENOMIC DNA]</scope>
    <source>
        <strain evidence="2 3">LCB217</strain>
    </source>
</reference>
<dbReference type="InterPro" id="IPR026369">
    <property type="entry name" value="CxxC_20_CxxC"/>
</dbReference>
<keyword evidence="1" id="KW-1133">Transmembrane helix</keyword>
<dbReference type="RefSeq" id="WP_123163658.1">
    <property type="nucleotide sequence ID" value="NZ_RIAX01000001.1"/>
</dbReference>
<dbReference type="EMBL" id="RIAX01000001">
    <property type="protein sequence ID" value="RNF40908.1"/>
    <property type="molecule type" value="Genomic_DNA"/>
</dbReference>
<dbReference type="Proteomes" id="UP000275473">
    <property type="component" value="Unassembled WGS sequence"/>
</dbReference>
<comment type="caution">
    <text evidence="2">The sequence shown here is derived from an EMBL/GenBank/DDBJ whole genome shotgun (WGS) entry which is preliminary data.</text>
</comment>
<evidence type="ECO:0008006" key="4">
    <source>
        <dbReference type="Google" id="ProtNLM"/>
    </source>
</evidence>
<accession>A0A3M8PB23</accession>